<dbReference type="EMBL" id="CAJJDM010000045">
    <property type="protein sequence ID" value="CAD8070448.1"/>
    <property type="molecule type" value="Genomic_DNA"/>
</dbReference>
<protein>
    <submittedName>
        <fullName evidence="1">Uncharacterized protein</fullName>
    </submittedName>
</protein>
<name>A0A8S1LQ72_PARPR</name>
<evidence type="ECO:0000313" key="1">
    <source>
        <dbReference type="EMBL" id="CAD8070448.1"/>
    </source>
</evidence>
<proteinExistence type="predicted"/>
<dbReference type="AlphaFoldDB" id="A0A8S1LQ72"/>
<accession>A0A8S1LQ72</accession>
<organism evidence="1 2">
    <name type="scientific">Paramecium primaurelia</name>
    <dbReference type="NCBI Taxonomy" id="5886"/>
    <lineage>
        <taxon>Eukaryota</taxon>
        <taxon>Sar</taxon>
        <taxon>Alveolata</taxon>
        <taxon>Ciliophora</taxon>
        <taxon>Intramacronucleata</taxon>
        <taxon>Oligohymenophorea</taxon>
        <taxon>Peniculida</taxon>
        <taxon>Parameciidae</taxon>
        <taxon>Paramecium</taxon>
    </lineage>
</organism>
<evidence type="ECO:0000313" key="2">
    <source>
        <dbReference type="Proteomes" id="UP000688137"/>
    </source>
</evidence>
<reference evidence="1" key="1">
    <citation type="submission" date="2021-01" db="EMBL/GenBank/DDBJ databases">
        <authorList>
            <consortium name="Genoscope - CEA"/>
            <person name="William W."/>
        </authorList>
    </citation>
    <scope>NUCLEOTIDE SEQUENCE</scope>
</reference>
<dbReference type="Proteomes" id="UP000688137">
    <property type="component" value="Unassembled WGS sequence"/>
</dbReference>
<comment type="caution">
    <text evidence="1">The sequence shown here is derived from an EMBL/GenBank/DDBJ whole genome shotgun (WGS) entry which is preliminary data.</text>
</comment>
<sequence>MDTSFAGFTFGADELAINGSFSAQKHPRISKCSPFYRMNKPQTEQKPRLRLHSPNKENELMQIRKPVRVTTSPHSQHHQMSYKEICAHLIQLFKSQARLYEQLMIADNVNIRNQLQKVQLKHDYYCKLYNQQ</sequence>
<keyword evidence="2" id="KW-1185">Reference proteome</keyword>
<gene>
    <name evidence="1" type="ORF">PPRIM_AZ9-3.1.T0450249</name>
</gene>